<dbReference type="Proteomes" id="UP000294299">
    <property type="component" value="Chromosome NFRAN"/>
</dbReference>
<feature type="region of interest" description="Disordered" evidence="1">
    <location>
        <begin position="28"/>
        <end position="79"/>
    </location>
</feature>
<name>A0A484IBN2_9ARCH</name>
<dbReference type="GeneID" id="39420548"/>
<keyword evidence="3" id="KW-1185">Reference proteome</keyword>
<dbReference type="RefSeq" id="WP_134483360.1">
    <property type="nucleotide sequence ID" value="NZ_LR216287.1"/>
</dbReference>
<dbReference type="OrthoDB" id="377021at2157"/>
<evidence type="ECO:0000256" key="1">
    <source>
        <dbReference type="SAM" id="MobiDB-lite"/>
    </source>
</evidence>
<organism evidence="2 3">
    <name type="scientific">Candidatus Nitrosocosmicus franklandianus</name>
    <dbReference type="NCBI Taxonomy" id="1798806"/>
    <lineage>
        <taxon>Archaea</taxon>
        <taxon>Nitrososphaerota</taxon>
        <taxon>Nitrososphaeria</taxon>
        <taxon>Nitrososphaerales</taxon>
        <taxon>Nitrososphaeraceae</taxon>
        <taxon>Candidatus Nitrosocosmicus</taxon>
    </lineage>
</organism>
<evidence type="ECO:0000313" key="2">
    <source>
        <dbReference type="EMBL" id="VFJ13445.1"/>
    </source>
</evidence>
<feature type="compositionally biased region" description="Polar residues" evidence="1">
    <location>
        <begin position="42"/>
        <end position="54"/>
    </location>
</feature>
<dbReference type="EMBL" id="LR216287">
    <property type="protein sequence ID" value="VFJ13445.1"/>
    <property type="molecule type" value="Genomic_DNA"/>
</dbReference>
<protein>
    <submittedName>
        <fullName evidence="2">Uncharacterized protein</fullName>
    </submittedName>
</protein>
<sequence>MPIIFDMFYIIWSTTGVMPEQQKIDETIEASRSSNKKKLSKIEQSSTSLENQRTFDSDGVGSENITDSSLETQDEELNA</sequence>
<proteinExistence type="predicted"/>
<dbReference type="KEGG" id="nfn:NFRAN_1123"/>
<accession>A0A484IBN2</accession>
<evidence type="ECO:0000313" key="3">
    <source>
        <dbReference type="Proteomes" id="UP000294299"/>
    </source>
</evidence>
<dbReference type="AlphaFoldDB" id="A0A484IBN2"/>
<gene>
    <name evidence="2" type="ORF">NFRAN_1123</name>
</gene>
<reference evidence="2 3" key="1">
    <citation type="submission" date="2019-02" db="EMBL/GenBank/DDBJ databases">
        <authorList>
            <person name="Lehtovirta-Morley E L."/>
        </authorList>
    </citation>
    <scope>NUCLEOTIDE SEQUENCE [LARGE SCALE GENOMIC DNA]</scope>
    <source>
        <strain evidence="2">NFRAN1</strain>
    </source>
</reference>